<reference evidence="2" key="1">
    <citation type="submission" date="2020-01" db="EMBL/GenBank/DDBJ databases">
        <authorList>
            <consortium name="DOE Joint Genome Institute"/>
            <person name="Haridas S."/>
            <person name="Albert R."/>
            <person name="Binder M."/>
            <person name="Bloem J."/>
            <person name="Labutti K."/>
            <person name="Salamov A."/>
            <person name="Andreopoulos B."/>
            <person name="Baker S.E."/>
            <person name="Barry K."/>
            <person name="Bills G."/>
            <person name="Bluhm B.H."/>
            <person name="Cannon C."/>
            <person name="Castanera R."/>
            <person name="Culley D.E."/>
            <person name="Daum C."/>
            <person name="Ezra D."/>
            <person name="Gonzalez J.B."/>
            <person name="Henrissat B."/>
            <person name="Kuo A."/>
            <person name="Liang C."/>
            <person name="Lipzen A."/>
            <person name="Lutzoni F."/>
            <person name="Magnuson J."/>
            <person name="Mondo S."/>
            <person name="Nolan M."/>
            <person name="Ohm R."/>
            <person name="Pangilinan J."/>
            <person name="Park H.-J."/>
            <person name="Ramirez L."/>
            <person name="Alfaro M."/>
            <person name="Sun H."/>
            <person name="Tritt A."/>
            <person name="Yoshinaga Y."/>
            <person name="Zwiers L.-H."/>
            <person name="Turgeon B.G."/>
            <person name="Goodwin S.B."/>
            <person name="Spatafora J.W."/>
            <person name="Crous P.W."/>
            <person name="Grigoriev I.V."/>
        </authorList>
    </citation>
    <scope>NUCLEOTIDE SEQUENCE</scope>
    <source>
        <strain evidence="2">IPT5</strain>
    </source>
</reference>
<keyword evidence="1" id="KW-0812">Transmembrane</keyword>
<sequence>MPYSRYSLGVSIMCILRVFFGVFFYIPRFPPLPCKSIISEKNMVLQCITSIFV</sequence>
<evidence type="ECO:0000313" key="3">
    <source>
        <dbReference type="Proteomes" id="UP000799423"/>
    </source>
</evidence>
<keyword evidence="3" id="KW-1185">Reference proteome</keyword>
<proteinExistence type="predicted"/>
<evidence type="ECO:0000256" key="1">
    <source>
        <dbReference type="SAM" id="Phobius"/>
    </source>
</evidence>
<dbReference type="AlphaFoldDB" id="A0A6A7B166"/>
<evidence type="ECO:0000313" key="2">
    <source>
        <dbReference type="EMBL" id="KAF2849230.1"/>
    </source>
</evidence>
<gene>
    <name evidence="2" type="ORF">T440DRAFT_140597</name>
</gene>
<keyword evidence="1" id="KW-1133">Transmembrane helix</keyword>
<name>A0A6A7B166_9PLEO</name>
<keyword evidence="1" id="KW-0472">Membrane</keyword>
<feature type="transmembrane region" description="Helical" evidence="1">
    <location>
        <begin position="6"/>
        <end position="26"/>
    </location>
</feature>
<dbReference type="EMBL" id="MU006313">
    <property type="protein sequence ID" value="KAF2849230.1"/>
    <property type="molecule type" value="Genomic_DNA"/>
</dbReference>
<dbReference type="Proteomes" id="UP000799423">
    <property type="component" value="Unassembled WGS sequence"/>
</dbReference>
<accession>A0A6A7B166</accession>
<organism evidence="2 3">
    <name type="scientific">Plenodomus tracheiphilus IPT5</name>
    <dbReference type="NCBI Taxonomy" id="1408161"/>
    <lineage>
        <taxon>Eukaryota</taxon>
        <taxon>Fungi</taxon>
        <taxon>Dikarya</taxon>
        <taxon>Ascomycota</taxon>
        <taxon>Pezizomycotina</taxon>
        <taxon>Dothideomycetes</taxon>
        <taxon>Pleosporomycetidae</taxon>
        <taxon>Pleosporales</taxon>
        <taxon>Pleosporineae</taxon>
        <taxon>Leptosphaeriaceae</taxon>
        <taxon>Plenodomus</taxon>
    </lineage>
</organism>
<protein>
    <submittedName>
        <fullName evidence="2">Uncharacterized protein</fullName>
    </submittedName>
</protein>